<protein>
    <submittedName>
        <fullName evidence="2">Helix-turn-helix domain-containing protein</fullName>
    </submittedName>
</protein>
<sequence length="271" mass="29947">MTDIPNDITTERHAGERQSGERWGRIPAWWLDHPELDADGLAILAALSTYADEVGVCWPSQATLAAKLKRSRPTVNRILGRLEALGLVIIEHRSGSNGGRLSCRYRLRLTPTQGAGPPPDSKTDSPCPAASQKHDQPEQIPDSLRGRKRIEAMAQEVPIDWVPAEADRTWAVGRFPEADLDRHAELFVRRCQAHGYRYRDIGAAWRSWLLQDLTPEKRVAEKQAGDQRPQPPRKPASAVARAAEAEQRISAWASVAAHLNAGSSTASSPWV</sequence>
<dbReference type="EMBL" id="RZIJ01000021">
    <property type="protein sequence ID" value="RUQ66418.1"/>
    <property type="molecule type" value="Genomic_DNA"/>
</dbReference>
<accession>A0A433J3J7</accession>
<organism evidence="2 3">
    <name type="scientific">Azospirillum doebereinerae</name>
    <dbReference type="NCBI Taxonomy" id="92933"/>
    <lineage>
        <taxon>Bacteria</taxon>
        <taxon>Pseudomonadati</taxon>
        <taxon>Pseudomonadota</taxon>
        <taxon>Alphaproteobacteria</taxon>
        <taxon>Rhodospirillales</taxon>
        <taxon>Azospirillaceae</taxon>
        <taxon>Azospirillum</taxon>
    </lineage>
</organism>
<dbReference type="SUPFAM" id="SSF46785">
    <property type="entry name" value="Winged helix' DNA-binding domain"/>
    <property type="match status" value="1"/>
</dbReference>
<gene>
    <name evidence="2" type="ORF">EJ913_23175</name>
</gene>
<dbReference type="RefSeq" id="WP_127002346.1">
    <property type="nucleotide sequence ID" value="NZ_JBNPXW010000019.1"/>
</dbReference>
<feature type="region of interest" description="Disordered" evidence="1">
    <location>
        <begin position="109"/>
        <end position="143"/>
    </location>
</feature>
<evidence type="ECO:0000313" key="3">
    <source>
        <dbReference type="Proteomes" id="UP000280346"/>
    </source>
</evidence>
<dbReference type="AlphaFoldDB" id="A0A433J3J7"/>
<dbReference type="InterPro" id="IPR036390">
    <property type="entry name" value="WH_DNA-bd_sf"/>
</dbReference>
<dbReference type="InterPro" id="IPR036388">
    <property type="entry name" value="WH-like_DNA-bd_sf"/>
</dbReference>
<evidence type="ECO:0000313" key="2">
    <source>
        <dbReference type="EMBL" id="RUQ66418.1"/>
    </source>
</evidence>
<dbReference type="OrthoDB" id="7862895at2"/>
<comment type="caution">
    <text evidence="2">The sequence shown here is derived from an EMBL/GenBank/DDBJ whole genome shotgun (WGS) entry which is preliminary data.</text>
</comment>
<proteinExistence type="predicted"/>
<name>A0A433J3J7_9PROT</name>
<reference evidence="2 3" key="1">
    <citation type="submission" date="2018-12" db="EMBL/GenBank/DDBJ databases">
        <authorList>
            <person name="Yang Y."/>
        </authorList>
    </citation>
    <scope>NUCLEOTIDE SEQUENCE [LARGE SCALE GENOMIC DNA]</scope>
    <source>
        <strain evidence="2 3">GSF71</strain>
    </source>
</reference>
<keyword evidence="3" id="KW-1185">Reference proteome</keyword>
<dbReference type="Proteomes" id="UP000280346">
    <property type="component" value="Unassembled WGS sequence"/>
</dbReference>
<dbReference type="Gene3D" id="1.10.10.10">
    <property type="entry name" value="Winged helix-like DNA-binding domain superfamily/Winged helix DNA-binding domain"/>
    <property type="match status" value="1"/>
</dbReference>
<feature type="region of interest" description="Disordered" evidence="1">
    <location>
        <begin position="219"/>
        <end position="241"/>
    </location>
</feature>
<dbReference type="Pfam" id="PF13730">
    <property type="entry name" value="HTH_36"/>
    <property type="match status" value="1"/>
</dbReference>
<evidence type="ECO:0000256" key="1">
    <source>
        <dbReference type="SAM" id="MobiDB-lite"/>
    </source>
</evidence>